<dbReference type="GO" id="GO:0004252">
    <property type="term" value="F:serine-type endopeptidase activity"/>
    <property type="evidence" value="ECO:0007669"/>
    <property type="project" value="UniProtKB-EC"/>
</dbReference>
<feature type="active site" evidence="6">
    <location>
        <position position="208"/>
    </location>
</feature>
<keyword evidence="3 7" id="KW-0378">Hydrolase</keyword>
<evidence type="ECO:0000313" key="10">
    <source>
        <dbReference type="Proteomes" id="UP000015100"/>
    </source>
</evidence>
<dbReference type="STRING" id="1284197.S8C8J9"/>
<dbReference type="OrthoDB" id="2017408at2759"/>
<sequence>MRTSMLPASLLETLALGKPAWSWPTSRSISRIAIPKSPVSRRANRPFSTRPFLQDWVPTPYVHETTAGGWHTYDIFSRLLKERIITLNGPVHDGLSATVIAQLLFLEADNPEKPIHLYINSPGGSVTAGRPTLDNSPSASFSPAYICVTQFSCPNQITRLAIYDTMNYIQCPVSTICVGQAASMGSLLLAGGEKGRRFALPHSSIMLHQPSGGFSGQATDIAIHAKEILRVRESLNKIYQRHLTKPHELDEIERIMERDLFMSAEDALNMGLIDEILTKRPGSGSESLEKKD</sequence>
<evidence type="ECO:0000256" key="2">
    <source>
        <dbReference type="ARBA" id="ARBA00022670"/>
    </source>
</evidence>
<evidence type="ECO:0000256" key="5">
    <source>
        <dbReference type="PROSITE-ProRule" id="PRU10085"/>
    </source>
</evidence>
<gene>
    <name evidence="9" type="ORF">H072_2081</name>
</gene>
<reference evidence="9 10" key="1">
    <citation type="journal article" date="2013" name="PLoS Genet.">
        <title>Genomic mechanisms accounting for the adaptation to parasitism in nematode-trapping fungi.</title>
        <authorList>
            <person name="Meerupati T."/>
            <person name="Andersson K.M."/>
            <person name="Friman E."/>
            <person name="Kumar D."/>
            <person name="Tunlid A."/>
            <person name="Ahren D."/>
        </authorList>
    </citation>
    <scope>NUCLEOTIDE SEQUENCE [LARGE SCALE GENOMIC DNA]</scope>
    <source>
        <strain evidence="9 10">CBS 200.50</strain>
    </source>
</reference>
<keyword evidence="10" id="KW-1185">Reference proteome</keyword>
<dbReference type="InterPro" id="IPR029045">
    <property type="entry name" value="ClpP/crotonase-like_dom_sf"/>
</dbReference>
<name>S8C8J9_DACHA</name>
<dbReference type="SUPFAM" id="SSF52096">
    <property type="entry name" value="ClpP/crotonase"/>
    <property type="match status" value="1"/>
</dbReference>
<accession>S8C8J9</accession>
<dbReference type="Pfam" id="PF00574">
    <property type="entry name" value="CLP_protease"/>
    <property type="match status" value="2"/>
</dbReference>
<proteinExistence type="inferred from homology"/>
<keyword evidence="2 7" id="KW-0645">Protease</keyword>
<dbReference type="eggNOG" id="KOG0840">
    <property type="taxonomic scope" value="Eukaryota"/>
</dbReference>
<dbReference type="OMA" id="IHQPYSE"/>
<evidence type="ECO:0000256" key="1">
    <source>
        <dbReference type="ARBA" id="ARBA00007039"/>
    </source>
</evidence>
<dbReference type="Gene3D" id="3.90.226.10">
    <property type="entry name" value="2-enoyl-CoA Hydratase, Chain A, domain 1"/>
    <property type="match status" value="1"/>
</dbReference>
<dbReference type="InterPro" id="IPR018215">
    <property type="entry name" value="ClpP_Ser_AS"/>
</dbReference>
<reference evidence="10" key="2">
    <citation type="submission" date="2013-04" db="EMBL/GenBank/DDBJ databases">
        <title>Genomic mechanisms accounting for the adaptation to parasitism in nematode-trapping fungi.</title>
        <authorList>
            <person name="Ahren D.G."/>
        </authorList>
    </citation>
    <scope>NUCLEOTIDE SEQUENCE [LARGE SCALE GENOMIC DNA]</scope>
    <source>
        <strain evidence="10">CBS 200.50</strain>
    </source>
</reference>
<dbReference type="InterPro" id="IPR033135">
    <property type="entry name" value="ClpP_His_AS"/>
</dbReference>
<organism evidence="9 10">
    <name type="scientific">Dactylellina haptotyla (strain CBS 200.50)</name>
    <name type="common">Nematode-trapping fungus</name>
    <name type="synonym">Monacrosporium haptotylum</name>
    <dbReference type="NCBI Taxonomy" id="1284197"/>
    <lineage>
        <taxon>Eukaryota</taxon>
        <taxon>Fungi</taxon>
        <taxon>Dikarya</taxon>
        <taxon>Ascomycota</taxon>
        <taxon>Pezizomycotina</taxon>
        <taxon>Orbiliomycetes</taxon>
        <taxon>Orbiliales</taxon>
        <taxon>Orbiliaceae</taxon>
        <taxon>Dactylellina</taxon>
    </lineage>
</organism>
<dbReference type="InterPro" id="IPR023562">
    <property type="entry name" value="ClpP/TepA"/>
</dbReference>
<feature type="active site" evidence="5">
    <location>
        <position position="183"/>
    </location>
</feature>
<dbReference type="HOGENOM" id="CLU_058707_3_1_1"/>
<keyword evidence="4 7" id="KW-0720">Serine protease</keyword>
<dbReference type="EMBL" id="AQGS01000063">
    <property type="protein sequence ID" value="EPS43972.1"/>
    <property type="molecule type" value="Genomic_DNA"/>
</dbReference>
<evidence type="ECO:0000256" key="6">
    <source>
        <dbReference type="PROSITE-ProRule" id="PRU10086"/>
    </source>
</evidence>
<dbReference type="PRINTS" id="PR00127">
    <property type="entry name" value="CLPPROTEASEP"/>
</dbReference>
<protein>
    <recommendedName>
        <fullName evidence="8">ATP-dependent Clp protease proteolytic subunit</fullName>
        <ecNumber evidence="7">3.4.21.92</ecNumber>
    </recommendedName>
</protein>
<dbReference type="GO" id="GO:0006515">
    <property type="term" value="P:protein quality control for misfolded or incompletely synthesized proteins"/>
    <property type="evidence" value="ECO:0007669"/>
    <property type="project" value="TreeGrafter"/>
</dbReference>
<evidence type="ECO:0000256" key="7">
    <source>
        <dbReference type="RuleBase" id="RU000549"/>
    </source>
</evidence>
<dbReference type="PROSITE" id="PS00381">
    <property type="entry name" value="CLP_PROTEASE_SER"/>
    <property type="match status" value="1"/>
</dbReference>
<dbReference type="InterPro" id="IPR001907">
    <property type="entry name" value="ClpP"/>
</dbReference>
<dbReference type="HAMAP" id="MF_00444">
    <property type="entry name" value="ClpP"/>
    <property type="match status" value="1"/>
</dbReference>
<dbReference type="EC" id="3.4.21.92" evidence="7"/>
<dbReference type="AlphaFoldDB" id="S8C8J9"/>
<comment type="similarity">
    <text evidence="1 8">Belongs to the peptidase S14 family.</text>
</comment>
<evidence type="ECO:0000256" key="8">
    <source>
        <dbReference type="RuleBase" id="RU003567"/>
    </source>
</evidence>
<evidence type="ECO:0000313" key="9">
    <source>
        <dbReference type="EMBL" id="EPS43972.1"/>
    </source>
</evidence>
<dbReference type="GO" id="GO:0009368">
    <property type="term" value="C:endopeptidase Clp complex"/>
    <property type="evidence" value="ECO:0007669"/>
    <property type="project" value="TreeGrafter"/>
</dbReference>
<dbReference type="Proteomes" id="UP000015100">
    <property type="component" value="Unassembled WGS sequence"/>
</dbReference>
<dbReference type="GO" id="GO:0051117">
    <property type="term" value="F:ATPase binding"/>
    <property type="evidence" value="ECO:0007669"/>
    <property type="project" value="TreeGrafter"/>
</dbReference>
<comment type="caution">
    <text evidence="9">The sequence shown here is derived from an EMBL/GenBank/DDBJ whole genome shotgun (WGS) entry which is preliminary data.</text>
</comment>
<evidence type="ECO:0000256" key="4">
    <source>
        <dbReference type="ARBA" id="ARBA00022825"/>
    </source>
</evidence>
<dbReference type="PROSITE" id="PS00382">
    <property type="entry name" value="CLP_PROTEASE_HIS"/>
    <property type="match status" value="1"/>
</dbReference>
<evidence type="ECO:0000256" key="3">
    <source>
        <dbReference type="ARBA" id="ARBA00022801"/>
    </source>
</evidence>
<dbReference type="PANTHER" id="PTHR10381:SF11">
    <property type="entry name" value="ATP-DEPENDENT CLP PROTEASE PROTEOLYTIC SUBUNIT, MITOCHONDRIAL"/>
    <property type="match status" value="1"/>
</dbReference>
<dbReference type="CDD" id="cd07017">
    <property type="entry name" value="S14_ClpP_2"/>
    <property type="match status" value="1"/>
</dbReference>
<dbReference type="PANTHER" id="PTHR10381">
    <property type="entry name" value="ATP-DEPENDENT CLP PROTEASE PROTEOLYTIC SUBUNIT"/>
    <property type="match status" value="1"/>
</dbReference>
<dbReference type="GO" id="GO:0004176">
    <property type="term" value="F:ATP-dependent peptidase activity"/>
    <property type="evidence" value="ECO:0007669"/>
    <property type="project" value="InterPro"/>
</dbReference>